<evidence type="ECO:0000313" key="3">
    <source>
        <dbReference type="Proteomes" id="UP000038040"/>
    </source>
</evidence>
<organism evidence="3 5">
    <name type="scientific">Dracunculus medinensis</name>
    <name type="common">Guinea worm</name>
    <dbReference type="NCBI Taxonomy" id="318479"/>
    <lineage>
        <taxon>Eukaryota</taxon>
        <taxon>Metazoa</taxon>
        <taxon>Ecdysozoa</taxon>
        <taxon>Nematoda</taxon>
        <taxon>Chromadorea</taxon>
        <taxon>Rhabditida</taxon>
        <taxon>Spirurina</taxon>
        <taxon>Dracunculoidea</taxon>
        <taxon>Dracunculidae</taxon>
        <taxon>Dracunculus</taxon>
    </lineage>
</organism>
<gene>
    <name evidence="2" type="ORF">DME_LOCUS4093</name>
</gene>
<dbReference type="Proteomes" id="UP000038040">
    <property type="component" value="Unplaced"/>
</dbReference>
<reference evidence="5" key="1">
    <citation type="submission" date="2017-02" db="UniProtKB">
        <authorList>
            <consortium name="WormBaseParasite"/>
        </authorList>
    </citation>
    <scope>IDENTIFICATION</scope>
</reference>
<evidence type="ECO:0000313" key="2">
    <source>
        <dbReference type="EMBL" id="VDN54120.1"/>
    </source>
</evidence>
<accession>A0A0N4URK0</accession>
<feature type="compositionally biased region" description="Low complexity" evidence="1">
    <location>
        <begin position="65"/>
        <end position="76"/>
    </location>
</feature>
<reference evidence="2 4" key="2">
    <citation type="submission" date="2018-11" db="EMBL/GenBank/DDBJ databases">
        <authorList>
            <consortium name="Pathogen Informatics"/>
        </authorList>
    </citation>
    <scope>NUCLEOTIDE SEQUENCE [LARGE SCALE GENOMIC DNA]</scope>
</reference>
<dbReference type="Proteomes" id="UP000274756">
    <property type="component" value="Unassembled WGS sequence"/>
</dbReference>
<protein>
    <submittedName>
        <fullName evidence="2 5">Uncharacterized protein</fullName>
    </submittedName>
</protein>
<evidence type="ECO:0000313" key="4">
    <source>
        <dbReference type="Proteomes" id="UP000274756"/>
    </source>
</evidence>
<sequence>MFHKISPEHLAPTASISSSPILPSTSSPSNQLLFAILNDSSSNSTNNYEQRTNSFKKRNIQEGGSSSSSSSVSSSSIHYNPYIVPPMRNKYDLRSTAPVLYDLLSEESDIIDNKTDFNNDYSNSSILSNSSYNAFPLLTPFDQLSMAYFTEFINQNYIPNVLKTFPMQTYTENTKIIIPQTTSSVEIPMTLTLLYTLTYYHTPLYPIVIYPLISQEI</sequence>
<evidence type="ECO:0000313" key="5">
    <source>
        <dbReference type="WBParaSite" id="DME_0001068201-mRNA-1"/>
    </source>
</evidence>
<dbReference type="EMBL" id="UYYG01000285">
    <property type="protein sequence ID" value="VDN54120.1"/>
    <property type="molecule type" value="Genomic_DNA"/>
</dbReference>
<keyword evidence="4" id="KW-1185">Reference proteome</keyword>
<proteinExistence type="predicted"/>
<name>A0A0N4URK0_DRAME</name>
<dbReference type="WBParaSite" id="DME_0001068201-mRNA-1">
    <property type="protein sequence ID" value="DME_0001068201-mRNA-1"/>
    <property type="gene ID" value="DME_0001068201"/>
</dbReference>
<evidence type="ECO:0000256" key="1">
    <source>
        <dbReference type="SAM" id="MobiDB-lite"/>
    </source>
</evidence>
<feature type="compositionally biased region" description="Polar residues" evidence="1">
    <location>
        <begin position="43"/>
        <end position="53"/>
    </location>
</feature>
<dbReference type="AlphaFoldDB" id="A0A0N4URK0"/>
<feature type="region of interest" description="Disordered" evidence="1">
    <location>
        <begin position="43"/>
        <end position="76"/>
    </location>
</feature>